<accession>A0A2N5SH43</accession>
<organism evidence="2 3">
    <name type="scientific">Puccinia coronata f. sp. avenae</name>
    <dbReference type="NCBI Taxonomy" id="200324"/>
    <lineage>
        <taxon>Eukaryota</taxon>
        <taxon>Fungi</taxon>
        <taxon>Dikarya</taxon>
        <taxon>Basidiomycota</taxon>
        <taxon>Pucciniomycotina</taxon>
        <taxon>Pucciniomycetes</taxon>
        <taxon>Pucciniales</taxon>
        <taxon>Pucciniaceae</taxon>
        <taxon>Puccinia</taxon>
    </lineage>
</organism>
<evidence type="ECO:0000313" key="3">
    <source>
        <dbReference type="Proteomes" id="UP000235388"/>
    </source>
</evidence>
<evidence type="ECO:0000256" key="1">
    <source>
        <dbReference type="SAM" id="SignalP"/>
    </source>
</evidence>
<dbReference type="AlphaFoldDB" id="A0A2N5SH43"/>
<feature type="signal peptide" evidence="1">
    <location>
        <begin position="1"/>
        <end position="17"/>
    </location>
</feature>
<proteinExistence type="predicted"/>
<reference evidence="2 3" key="1">
    <citation type="submission" date="2017-11" db="EMBL/GenBank/DDBJ databases">
        <title>De novo assembly and phasing of dikaryotic genomes from two isolates of Puccinia coronata f. sp. avenae, the causal agent of oat crown rust.</title>
        <authorList>
            <person name="Miller M.E."/>
            <person name="Zhang Y."/>
            <person name="Omidvar V."/>
            <person name="Sperschneider J."/>
            <person name="Schwessinger B."/>
            <person name="Raley C."/>
            <person name="Palmer J.M."/>
            <person name="Garnica D."/>
            <person name="Upadhyaya N."/>
            <person name="Rathjen J."/>
            <person name="Taylor J.M."/>
            <person name="Park R.F."/>
            <person name="Dodds P.N."/>
            <person name="Hirsch C.D."/>
            <person name="Kianian S.F."/>
            <person name="Figueroa M."/>
        </authorList>
    </citation>
    <scope>NUCLEOTIDE SEQUENCE [LARGE SCALE GENOMIC DNA]</scope>
    <source>
        <strain evidence="2">12NC29</strain>
    </source>
</reference>
<keyword evidence="1" id="KW-0732">Signal</keyword>
<evidence type="ECO:0000313" key="2">
    <source>
        <dbReference type="EMBL" id="PLW12553.1"/>
    </source>
</evidence>
<evidence type="ECO:0008006" key="4">
    <source>
        <dbReference type="Google" id="ProtNLM"/>
    </source>
</evidence>
<keyword evidence="3" id="KW-1185">Reference proteome</keyword>
<name>A0A2N5SH43_9BASI</name>
<protein>
    <recommendedName>
        <fullName evidence="4">C2H2-type domain-containing protein</fullName>
    </recommendedName>
</protein>
<feature type="chain" id="PRO_5014665897" description="C2H2-type domain-containing protein" evidence="1">
    <location>
        <begin position="18"/>
        <end position="169"/>
    </location>
</feature>
<gene>
    <name evidence="2" type="ORF">PCANC_18146</name>
</gene>
<sequence>MLLAKSSVGLLVTLVSATIVIGAPCENDVAPVLSVAEARLDVPALVSGHNKDPAGARATDKHGILHLDCCSDKSKAKKSNWGNMNCSHPGCGREIRNGIYTWACESCFMTARGGRLVAKHHCNRHALMQASTSPARGLLNVISGLVDVADKLFHQKYRWMSCLPWNASK</sequence>
<comment type="caution">
    <text evidence="2">The sequence shown here is derived from an EMBL/GenBank/DDBJ whole genome shotgun (WGS) entry which is preliminary data.</text>
</comment>
<dbReference type="Proteomes" id="UP000235388">
    <property type="component" value="Unassembled WGS sequence"/>
</dbReference>
<dbReference type="EMBL" id="PGCJ01000978">
    <property type="protein sequence ID" value="PLW12553.1"/>
    <property type="molecule type" value="Genomic_DNA"/>
</dbReference>